<dbReference type="AlphaFoldDB" id="A0A9P4I8X0"/>
<name>A0A9P4I8X0_9PEZI</name>
<feature type="region of interest" description="Disordered" evidence="2">
    <location>
        <begin position="19"/>
        <end position="138"/>
    </location>
</feature>
<evidence type="ECO:0000256" key="2">
    <source>
        <dbReference type="SAM" id="MobiDB-lite"/>
    </source>
</evidence>
<proteinExistence type="predicted"/>
<dbReference type="EMBL" id="ML978134">
    <property type="protein sequence ID" value="KAF2094564.1"/>
    <property type="molecule type" value="Genomic_DNA"/>
</dbReference>
<feature type="region of interest" description="Disordered" evidence="2">
    <location>
        <begin position="423"/>
        <end position="463"/>
    </location>
</feature>
<feature type="coiled-coil region" evidence="1">
    <location>
        <begin position="353"/>
        <end position="408"/>
    </location>
</feature>
<feature type="compositionally biased region" description="Polar residues" evidence="2">
    <location>
        <begin position="120"/>
        <end position="135"/>
    </location>
</feature>
<sequence length="463" mass="52074">MDEALRTLGIVDLTMGERSSAAALSDTSADRIDPEHQHVADPSEEWLPPAWMPDDNVAPQSPPEGSDDGTFRSDDTRLSVTSEELSSSDDEPAPSSGPMPNNPLASRPSTDAQEDDAASDANSFVSNGTGSTNSWVDEDDEALTTADLLDPYDWETEPLPDLTESQPKEYDFLKRNGMIPIRDENDAIYRCLQCAWEVEYGYCPHCKIWFDGIAPPDCKWHSTTPCESSLELSDVAKDAKYDPESQADQVVAWENSEIRPESSESSEIGEIEVEADSTSCEPQEPGDKVGKWLRNIGPRLESLNDSAFRVFKAATCMSGPPEASLDHLSNAHSLDNEAITLLRLGRWDHEFFKQKVKIEREQVQHTVNNLEDQLRRERKEFQRVENELSNLKEELRTRTIEADEAKRLQSELAAYKMIAQAEWRSREMNSSHEKRKAPTDNEEYLELGKRRRIQPAEGEEASP</sequence>
<feature type="compositionally biased region" description="Basic and acidic residues" evidence="2">
    <location>
        <begin position="423"/>
        <end position="439"/>
    </location>
</feature>
<keyword evidence="1" id="KW-0175">Coiled coil</keyword>
<evidence type="ECO:0000313" key="3">
    <source>
        <dbReference type="EMBL" id="KAF2094564.1"/>
    </source>
</evidence>
<protein>
    <submittedName>
        <fullName evidence="3">Uncharacterized protein</fullName>
    </submittedName>
</protein>
<dbReference type="OrthoDB" id="3063271at2759"/>
<gene>
    <name evidence="3" type="ORF">NA57DRAFT_60592</name>
</gene>
<reference evidence="3" key="1">
    <citation type="journal article" date="2020" name="Stud. Mycol.">
        <title>101 Dothideomycetes genomes: a test case for predicting lifestyles and emergence of pathogens.</title>
        <authorList>
            <person name="Haridas S."/>
            <person name="Albert R."/>
            <person name="Binder M."/>
            <person name="Bloem J."/>
            <person name="Labutti K."/>
            <person name="Salamov A."/>
            <person name="Andreopoulos B."/>
            <person name="Baker S."/>
            <person name="Barry K."/>
            <person name="Bills G."/>
            <person name="Bluhm B."/>
            <person name="Cannon C."/>
            <person name="Castanera R."/>
            <person name="Culley D."/>
            <person name="Daum C."/>
            <person name="Ezra D."/>
            <person name="Gonzalez J."/>
            <person name="Henrissat B."/>
            <person name="Kuo A."/>
            <person name="Liang C."/>
            <person name="Lipzen A."/>
            <person name="Lutzoni F."/>
            <person name="Magnuson J."/>
            <person name="Mondo S."/>
            <person name="Nolan M."/>
            <person name="Ohm R."/>
            <person name="Pangilinan J."/>
            <person name="Park H.-J."/>
            <person name="Ramirez L."/>
            <person name="Alfaro M."/>
            <person name="Sun H."/>
            <person name="Tritt A."/>
            <person name="Yoshinaga Y."/>
            <person name="Zwiers L.-H."/>
            <person name="Turgeon B."/>
            <person name="Goodwin S."/>
            <person name="Spatafora J."/>
            <person name="Crous P."/>
            <person name="Grigoriev I."/>
        </authorList>
    </citation>
    <scope>NUCLEOTIDE SEQUENCE</scope>
    <source>
        <strain evidence="3">CBS 133067</strain>
    </source>
</reference>
<feature type="compositionally biased region" description="Basic and acidic residues" evidence="2">
    <location>
        <begin position="28"/>
        <end position="41"/>
    </location>
</feature>
<keyword evidence="4" id="KW-1185">Reference proteome</keyword>
<evidence type="ECO:0000313" key="4">
    <source>
        <dbReference type="Proteomes" id="UP000799772"/>
    </source>
</evidence>
<evidence type="ECO:0000256" key="1">
    <source>
        <dbReference type="SAM" id="Coils"/>
    </source>
</evidence>
<organism evidence="3 4">
    <name type="scientific">Rhizodiscina lignyota</name>
    <dbReference type="NCBI Taxonomy" id="1504668"/>
    <lineage>
        <taxon>Eukaryota</taxon>
        <taxon>Fungi</taxon>
        <taxon>Dikarya</taxon>
        <taxon>Ascomycota</taxon>
        <taxon>Pezizomycotina</taxon>
        <taxon>Dothideomycetes</taxon>
        <taxon>Pleosporomycetidae</taxon>
        <taxon>Aulographales</taxon>
        <taxon>Rhizodiscinaceae</taxon>
        <taxon>Rhizodiscina</taxon>
    </lineage>
</organism>
<accession>A0A9P4I8X0</accession>
<comment type="caution">
    <text evidence="3">The sequence shown here is derived from an EMBL/GenBank/DDBJ whole genome shotgun (WGS) entry which is preliminary data.</text>
</comment>
<dbReference type="Proteomes" id="UP000799772">
    <property type="component" value="Unassembled WGS sequence"/>
</dbReference>